<comment type="subcellular location">
    <subcellularLocation>
        <location evidence="1">Membrane</location>
        <topology evidence="1">Multi-pass membrane protein</topology>
    </subcellularLocation>
</comment>
<evidence type="ECO:0000256" key="7">
    <source>
        <dbReference type="SAM" id="Phobius"/>
    </source>
</evidence>
<dbReference type="OrthoDB" id="515887at2759"/>
<comment type="similarity">
    <text evidence="2">Belongs to the major facilitator superfamily. MFSD6 family.</text>
</comment>
<dbReference type="AlphaFoldDB" id="A7RQA1"/>
<feature type="domain" description="Major facilitator superfamily (MFS) profile" evidence="8">
    <location>
        <begin position="348"/>
        <end position="552"/>
    </location>
</feature>
<evidence type="ECO:0000256" key="2">
    <source>
        <dbReference type="ARBA" id="ARBA00005241"/>
    </source>
</evidence>
<evidence type="ECO:0000256" key="5">
    <source>
        <dbReference type="ARBA" id="ARBA00023136"/>
    </source>
</evidence>
<dbReference type="InParanoid" id="A7RQA1"/>
<dbReference type="Gene3D" id="1.20.1250.20">
    <property type="entry name" value="MFS general substrate transporter like domains"/>
    <property type="match status" value="2"/>
</dbReference>
<evidence type="ECO:0000256" key="6">
    <source>
        <dbReference type="SAM" id="MobiDB-lite"/>
    </source>
</evidence>
<dbReference type="InterPro" id="IPR051717">
    <property type="entry name" value="MFS_MFSD6"/>
</dbReference>
<dbReference type="GO" id="GO:0016020">
    <property type="term" value="C:membrane"/>
    <property type="evidence" value="ECO:0000318"/>
    <property type="project" value="GO_Central"/>
</dbReference>
<organism evidence="9 10">
    <name type="scientific">Nematostella vectensis</name>
    <name type="common">Starlet sea anemone</name>
    <dbReference type="NCBI Taxonomy" id="45351"/>
    <lineage>
        <taxon>Eukaryota</taxon>
        <taxon>Metazoa</taxon>
        <taxon>Cnidaria</taxon>
        <taxon>Anthozoa</taxon>
        <taxon>Hexacorallia</taxon>
        <taxon>Actiniaria</taxon>
        <taxon>Edwardsiidae</taxon>
        <taxon>Nematostella</taxon>
    </lineage>
</organism>
<sequence length="552" mass="60085">MESSDASPSRPCFAINPLTFKYKVLYFFNLCGRACFLKFLPVFYRQLGMSSFQTGLLVAIRLLVRLLSAPVWGVLADRTGRYKVVLIVILIGSTLSFSSLAGVLVVHEMDVDSAGNYSNIMANIRWNMDLGTSGSMEEFYNATSAFSVYKHWHSKSGIFGGNTMLMMSHAKTSVTPEQNTGENANDTLQGASYKSHTTSTHMEPSETNESKNNGINPRLTSHQIFALCLIAVVTGEFFLGSFFPLMDNACINSVGVDGFGKQRMFSPLGFGTGAFIAGLAMDQTRGVHYFYHPSHAPHPEPPNFMTAIVMFFGISVIMTVLMCGFQFKMEKKSSMVWQPVKAVLRKPAVICGLLVCLIVGIVSSVIFAFILWFAQDLHGTQLLLGLTETVMSFTATFFYPLVTKLHKKIGVGGLMASSLLGLAGVLIILSFLNNPWLILIAMALYGFVFAVMKTSPVIFAKTYSPPEATATMQGIVSGVQLGLGMAMGGVIGGVFYHPYGARVLFRGTAVLAGIGFIPLGIMYMCSRSDQYTVLVDAASPSVNDPNNYEKIP</sequence>
<dbReference type="PhylomeDB" id="A7RQA1"/>
<evidence type="ECO:0000313" key="10">
    <source>
        <dbReference type="Proteomes" id="UP000001593"/>
    </source>
</evidence>
<dbReference type="Pfam" id="PF12832">
    <property type="entry name" value="MFS_1_like"/>
    <property type="match status" value="1"/>
</dbReference>
<evidence type="ECO:0000313" key="9">
    <source>
        <dbReference type="EMBL" id="EDO46258.1"/>
    </source>
</evidence>
<evidence type="ECO:0000256" key="1">
    <source>
        <dbReference type="ARBA" id="ARBA00004141"/>
    </source>
</evidence>
<dbReference type="PANTHER" id="PTHR16172">
    <property type="entry name" value="MAJOR FACILITATOR SUPERFAMILY DOMAIN-CONTAINING PROTEIN 6-LIKE"/>
    <property type="match status" value="1"/>
</dbReference>
<dbReference type="OMA" id="MANIRWN"/>
<feature type="transmembrane region" description="Helical" evidence="7">
    <location>
        <begin position="224"/>
        <end position="243"/>
    </location>
</feature>
<name>A7RQA1_NEMVE</name>
<dbReference type="PROSITE" id="PS50850">
    <property type="entry name" value="MFS"/>
    <property type="match status" value="1"/>
</dbReference>
<dbReference type="eggNOG" id="KOG3762">
    <property type="taxonomic scope" value="Eukaryota"/>
</dbReference>
<feature type="transmembrane region" description="Helical" evidence="7">
    <location>
        <begin position="436"/>
        <end position="454"/>
    </location>
</feature>
<evidence type="ECO:0000256" key="3">
    <source>
        <dbReference type="ARBA" id="ARBA00022692"/>
    </source>
</evidence>
<dbReference type="PANTHER" id="PTHR16172:SF2">
    <property type="entry name" value="MAJOR FACILITATOR SUPERFAMILY DOMAIN-CONTAINING PROTEIN 6"/>
    <property type="match status" value="1"/>
</dbReference>
<gene>
    <name evidence="9" type="ORF">NEMVEDRAFT_v1g200504</name>
</gene>
<feature type="transmembrane region" description="Helical" evidence="7">
    <location>
        <begin position="475"/>
        <end position="497"/>
    </location>
</feature>
<dbReference type="HOGENOM" id="CLU_013133_2_1_1"/>
<evidence type="ECO:0000259" key="8">
    <source>
        <dbReference type="PROSITE" id="PS50850"/>
    </source>
</evidence>
<dbReference type="SUPFAM" id="SSF103473">
    <property type="entry name" value="MFS general substrate transporter"/>
    <property type="match status" value="1"/>
</dbReference>
<dbReference type="InterPro" id="IPR020846">
    <property type="entry name" value="MFS_dom"/>
</dbReference>
<dbReference type="Proteomes" id="UP000001593">
    <property type="component" value="Unassembled WGS sequence"/>
</dbReference>
<keyword evidence="10" id="KW-1185">Reference proteome</keyword>
<keyword evidence="3 7" id="KW-0812">Transmembrane</keyword>
<feature type="transmembrane region" description="Helical" evidence="7">
    <location>
        <begin position="304"/>
        <end position="327"/>
    </location>
</feature>
<accession>A7RQA1</accession>
<feature type="transmembrane region" description="Helical" evidence="7">
    <location>
        <begin position="348"/>
        <end position="374"/>
    </location>
</feature>
<protein>
    <recommendedName>
        <fullName evidence="8">Major facilitator superfamily (MFS) profile domain-containing protein</fullName>
    </recommendedName>
</protein>
<dbReference type="KEGG" id="nve:5518357"/>
<dbReference type="GO" id="GO:0022857">
    <property type="term" value="F:transmembrane transporter activity"/>
    <property type="evidence" value="ECO:0007669"/>
    <property type="project" value="InterPro"/>
</dbReference>
<dbReference type="InterPro" id="IPR036259">
    <property type="entry name" value="MFS_trans_sf"/>
</dbReference>
<keyword evidence="5 7" id="KW-0472">Membrane</keyword>
<reference evidence="9 10" key="1">
    <citation type="journal article" date="2007" name="Science">
        <title>Sea anemone genome reveals ancestral eumetazoan gene repertoire and genomic organization.</title>
        <authorList>
            <person name="Putnam N.H."/>
            <person name="Srivastava M."/>
            <person name="Hellsten U."/>
            <person name="Dirks B."/>
            <person name="Chapman J."/>
            <person name="Salamov A."/>
            <person name="Terry A."/>
            <person name="Shapiro H."/>
            <person name="Lindquist E."/>
            <person name="Kapitonov V.V."/>
            <person name="Jurka J."/>
            <person name="Genikhovich G."/>
            <person name="Grigoriev I.V."/>
            <person name="Lucas S.M."/>
            <person name="Steele R.E."/>
            <person name="Finnerty J.R."/>
            <person name="Technau U."/>
            <person name="Martindale M.Q."/>
            <person name="Rokhsar D.S."/>
        </authorList>
    </citation>
    <scope>NUCLEOTIDE SEQUENCE [LARGE SCALE GENOMIC DNA]</scope>
    <source>
        <strain evidence="10">CH2 X CH6</strain>
    </source>
</reference>
<dbReference type="InterPro" id="IPR024989">
    <property type="entry name" value="MFS_assoc_dom"/>
</dbReference>
<feature type="transmembrane region" description="Helical" evidence="7">
    <location>
        <begin position="503"/>
        <end position="525"/>
    </location>
</feature>
<feature type="region of interest" description="Disordered" evidence="6">
    <location>
        <begin position="174"/>
        <end position="215"/>
    </location>
</feature>
<feature type="transmembrane region" description="Helical" evidence="7">
    <location>
        <begin position="264"/>
        <end position="284"/>
    </location>
</feature>
<proteinExistence type="inferred from homology"/>
<feature type="transmembrane region" description="Helical" evidence="7">
    <location>
        <begin position="409"/>
        <end position="430"/>
    </location>
</feature>
<evidence type="ECO:0000256" key="4">
    <source>
        <dbReference type="ARBA" id="ARBA00022989"/>
    </source>
</evidence>
<dbReference type="EMBL" id="DS469528">
    <property type="protein sequence ID" value="EDO46258.1"/>
    <property type="molecule type" value="Genomic_DNA"/>
</dbReference>
<feature type="transmembrane region" description="Helical" evidence="7">
    <location>
        <begin position="84"/>
        <end position="106"/>
    </location>
</feature>
<keyword evidence="4 7" id="KW-1133">Transmembrane helix</keyword>